<evidence type="ECO:0000313" key="1">
    <source>
        <dbReference type="EMBL" id="NKE05856.1"/>
    </source>
</evidence>
<reference evidence="1 2" key="1">
    <citation type="submission" date="2020-03" db="EMBL/GenBank/DDBJ databases">
        <authorList>
            <person name="Sun Q."/>
        </authorList>
    </citation>
    <scope>NUCLEOTIDE SEQUENCE [LARGE SCALE GENOMIC DNA]</scope>
    <source>
        <strain evidence="1 2">KACC 21451</strain>
    </source>
</reference>
<dbReference type="AlphaFoldDB" id="A0A846TVU5"/>
<comment type="caution">
    <text evidence="1">The sequence shown here is derived from an EMBL/GenBank/DDBJ whole genome shotgun (WGS) entry which is preliminary data.</text>
</comment>
<name>A0A846TVU5_9BACI</name>
<evidence type="ECO:0008006" key="3">
    <source>
        <dbReference type="Google" id="ProtNLM"/>
    </source>
</evidence>
<accession>A0A846TVU5</accession>
<gene>
    <name evidence="1" type="ORF">GWK17_10325</name>
</gene>
<protein>
    <recommendedName>
        <fullName evidence="3">DUF4359 domain-containing protein</fullName>
    </recommendedName>
</protein>
<proteinExistence type="predicted"/>
<dbReference type="RefSeq" id="WP_167832293.1">
    <property type="nucleotide sequence ID" value="NZ_JAAVUM010000006.1"/>
</dbReference>
<sequence>MKKKAWLLLLVVVILASAIAIIQRPDAVDYASWMENTYELQCLDEMCDTFQIEEDNETILLQSVRGGNSPGIFMMKITNTYRNYEDPSYQLDLDVVGFFGKIMIKSEKVKKINKR</sequence>
<dbReference type="Proteomes" id="UP000587942">
    <property type="component" value="Unassembled WGS sequence"/>
</dbReference>
<evidence type="ECO:0000313" key="2">
    <source>
        <dbReference type="Proteomes" id="UP000587942"/>
    </source>
</evidence>
<organism evidence="1 2">
    <name type="scientific">Mesobacillus selenatarsenatis</name>
    <dbReference type="NCBI Taxonomy" id="388741"/>
    <lineage>
        <taxon>Bacteria</taxon>
        <taxon>Bacillati</taxon>
        <taxon>Bacillota</taxon>
        <taxon>Bacilli</taxon>
        <taxon>Bacillales</taxon>
        <taxon>Bacillaceae</taxon>
        <taxon>Mesobacillus</taxon>
    </lineage>
</organism>
<dbReference type="EMBL" id="JAAVUM010000006">
    <property type="protein sequence ID" value="NKE05856.1"/>
    <property type="molecule type" value="Genomic_DNA"/>
</dbReference>